<evidence type="ECO:0000259" key="9">
    <source>
        <dbReference type="Pfam" id="PF02771"/>
    </source>
</evidence>
<keyword evidence="3 5" id="KW-0285">Flavoprotein</keyword>
<feature type="region of interest" description="Disordered" evidence="6">
    <location>
        <begin position="141"/>
        <end position="177"/>
    </location>
</feature>
<dbReference type="PIRSF" id="PIRSF016578">
    <property type="entry name" value="HsaA"/>
    <property type="match status" value="1"/>
</dbReference>
<protein>
    <submittedName>
        <fullName evidence="10">Acyl-CoA dehydrogenase</fullName>
    </submittedName>
</protein>
<sequence length="424" mass="46876">MSRDREGETMTQDWRDSVELTQQQSLVRRSIRDLCADFGDEYWRERDRTATYPTEFVDALAEDGWLGMLVPEEYGGVGMSTSEAVVMMEEIAASGGGFAGPQSIHGGIYNSVPIVKYADEELKEDLLPRVADGDARIQAFGLTEPNAGSDSTAMETSAEREAPRASDRSGTAAERDGDEYVVNGEKVWISRVEDSDYLLLMARTTPREEVEKRTRGISMILVDLEDAYGNGLEIERIPKTASRAVHSYQLYFDDLRVPARNLIGEEGRGFYQVLDGLNEERLVIAAECLGLGEVALERGIEYANEREVFGGPIGANQAVQHPLAEAYADLLAAKKVIYSAADRLDDLERTEAGAEANVAKYLAAEAAFEAADAAVQTHGGFGVAREYDVERYFREARLTRLVPVTQQLALNYLGERVLDLPRSY</sequence>
<keyword evidence="5" id="KW-0560">Oxidoreductase</keyword>
<dbReference type="GO" id="GO:0050660">
    <property type="term" value="F:flavin adenine dinucleotide binding"/>
    <property type="evidence" value="ECO:0007669"/>
    <property type="project" value="InterPro"/>
</dbReference>
<dbReference type="InterPro" id="IPR046373">
    <property type="entry name" value="Acyl-CoA_Oxase/DH_mid-dom_sf"/>
</dbReference>
<feature type="compositionally biased region" description="Polar residues" evidence="6">
    <location>
        <begin position="146"/>
        <end position="155"/>
    </location>
</feature>
<dbReference type="EMBL" id="WMEO01000019">
    <property type="protein sequence ID" value="MYL17258.1"/>
    <property type="molecule type" value="Genomic_DNA"/>
</dbReference>
<feature type="domain" description="Acyl-CoA dehydrogenase/oxidase N-terminal" evidence="9">
    <location>
        <begin position="21"/>
        <end position="134"/>
    </location>
</feature>
<comment type="similarity">
    <text evidence="2 5">Belongs to the acyl-CoA dehydrogenase family.</text>
</comment>
<evidence type="ECO:0000313" key="10">
    <source>
        <dbReference type="EMBL" id="MYL17258.1"/>
    </source>
</evidence>
<accession>A0A6B1IF69</accession>
<reference evidence="12 13" key="1">
    <citation type="submission" date="2019-11" db="EMBL/GenBank/DDBJ databases">
        <title>Genome sequences of 17 halophilic strains isolated from different environments.</title>
        <authorList>
            <person name="Furrow R.E."/>
        </authorList>
    </citation>
    <scope>NUCLEOTIDE SEQUENCE [LARGE SCALE GENOMIC DNA]</scope>
    <source>
        <strain evidence="11 12">22502_06_Cabo</strain>
        <strain evidence="10 13">22517_05_Cabo</strain>
    </source>
</reference>
<dbReference type="Proteomes" id="UP000452321">
    <property type="component" value="Unassembled WGS sequence"/>
</dbReference>
<dbReference type="PANTHER" id="PTHR43884:SF12">
    <property type="entry name" value="ISOVALERYL-COA DEHYDROGENASE, MITOCHONDRIAL-RELATED"/>
    <property type="match status" value="1"/>
</dbReference>
<feature type="domain" description="Acyl-CoA dehydrogenase/oxidase C-terminal" evidence="7">
    <location>
        <begin position="267"/>
        <end position="417"/>
    </location>
</feature>
<dbReference type="InterPro" id="IPR037069">
    <property type="entry name" value="AcylCoA_DH/ox_N_sf"/>
</dbReference>
<evidence type="ECO:0000313" key="11">
    <source>
        <dbReference type="EMBL" id="MYL67917.1"/>
    </source>
</evidence>
<evidence type="ECO:0000256" key="3">
    <source>
        <dbReference type="ARBA" id="ARBA00022630"/>
    </source>
</evidence>
<dbReference type="FunFam" id="1.20.140.10:FF:000012">
    <property type="entry name" value="Acyl-CoA dehydrogenase fadE12"/>
    <property type="match status" value="1"/>
</dbReference>
<evidence type="ECO:0000259" key="7">
    <source>
        <dbReference type="Pfam" id="PF00441"/>
    </source>
</evidence>
<dbReference type="InterPro" id="IPR006091">
    <property type="entry name" value="Acyl-CoA_Oxase/DH_mid-dom"/>
</dbReference>
<dbReference type="InterPro" id="IPR036250">
    <property type="entry name" value="AcylCo_DH-like_C"/>
</dbReference>
<gene>
    <name evidence="11" type="ORF">GLW30_09250</name>
    <name evidence="10" type="ORF">GLW36_11475</name>
</gene>
<dbReference type="Gene3D" id="1.10.540.10">
    <property type="entry name" value="Acyl-CoA dehydrogenase/oxidase, N-terminal domain"/>
    <property type="match status" value="1"/>
</dbReference>
<evidence type="ECO:0000256" key="2">
    <source>
        <dbReference type="ARBA" id="ARBA00009347"/>
    </source>
</evidence>
<dbReference type="EMBL" id="WMFC01000010">
    <property type="protein sequence ID" value="MYL67917.1"/>
    <property type="molecule type" value="Genomic_DNA"/>
</dbReference>
<proteinExistence type="inferred from homology"/>
<evidence type="ECO:0000256" key="1">
    <source>
        <dbReference type="ARBA" id="ARBA00001974"/>
    </source>
</evidence>
<dbReference type="SUPFAM" id="SSF56645">
    <property type="entry name" value="Acyl-CoA dehydrogenase NM domain-like"/>
    <property type="match status" value="1"/>
</dbReference>
<dbReference type="Pfam" id="PF02771">
    <property type="entry name" value="Acyl-CoA_dh_N"/>
    <property type="match status" value="1"/>
</dbReference>
<evidence type="ECO:0000313" key="12">
    <source>
        <dbReference type="Proteomes" id="UP000452321"/>
    </source>
</evidence>
<dbReference type="InterPro" id="IPR009075">
    <property type="entry name" value="AcylCo_DH/oxidase_C"/>
</dbReference>
<evidence type="ECO:0000256" key="6">
    <source>
        <dbReference type="SAM" id="MobiDB-lite"/>
    </source>
</evidence>
<dbReference type="PROSITE" id="PS00072">
    <property type="entry name" value="ACYL_COA_DH_1"/>
    <property type="match status" value="1"/>
</dbReference>
<dbReference type="Pfam" id="PF02770">
    <property type="entry name" value="Acyl-CoA_dh_M"/>
    <property type="match status" value="1"/>
</dbReference>
<dbReference type="Gene3D" id="2.40.110.10">
    <property type="entry name" value="Butyryl-CoA Dehydrogenase, subunit A, domain 2"/>
    <property type="match status" value="1"/>
</dbReference>
<dbReference type="InterPro" id="IPR006089">
    <property type="entry name" value="Acyl-CoA_DH_CS"/>
</dbReference>
<organism evidence="10 13">
    <name type="scientific">Halorubrum distributum</name>
    <dbReference type="NCBI Taxonomy" id="29283"/>
    <lineage>
        <taxon>Archaea</taxon>
        <taxon>Methanobacteriati</taxon>
        <taxon>Methanobacteriota</taxon>
        <taxon>Stenosarchaea group</taxon>
        <taxon>Halobacteria</taxon>
        <taxon>Halobacteriales</taxon>
        <taxon>Haloferacaceae</taxon>
        <taxon>Halorubrum</taxon>
        <taxon>Halorubrum distributum group</taxon>
    </lineage>
</organism>
<keyword evidence="4 5" id="KW-0274">FAD</keyword>
<dbReference type="GO" id="GO:0003995">
    <property type="term" value="F:acyl-CoA dehydrogenase activity"/>
    <property type="evidence" value="ECO:0007669"/>
    <property type="project" value="InterPro"/>
</dbReference>
<dbReference type="PROSITE" id="PS00073">
    <property type="entry name" value="ACYL_COA_DH_2"/>
    <property type="match status" value="1"/>
</dbReference>
<feature type="domain" description="Acyl-CoA oxidase/dehydrogenase middle" evidence="8">
    <location>
        <begin position="139"/>
        <end position="254"/>
    </location>
</feature>
<dbReference type="PANTHER" id="PTHR43884">
    <property type="entry name" value="ACYL-COA DEHYDROGENASE"/>
    <property type="match status" value="1"/>
</dbReference>
<dbReference type="SUPFAM" id="SSF47203">
    <property type="entry name" value="Acyl-CoA dehydrogenase C-terminal domain-like"/>
    <property type="match status" value="1"/>
</dbReference>
<evidence type="ECO:0000256" key="4">
    <source>
        <dbReference type="ARBA" id="ARBA00022827"/>
    </source>
</evidence>
<feature type="compositionally biased region" description="Basic and acidic residues" evidence="6">
    <location>
        <begin position="157"/>
        <end position="167"/>
    </location>
</feature>
<dbReference type="AlphaFoldDB" id="A0A6B1IF69"/>
<dbReference type="Gene3D" id="1.20.140.10">
    <property type="entry name" value="Butyryl-CoA Dehydrogenase, subunit A, domain 3"/>
    <property type="match status" value="1"/>
</dbReference>
<dbReference type="InterPro" id="IPR013786">
    <property type="entry name" value="AcylCoA_DH/ox_N"/>
</dbReference>
<evidence type="ECO:0000256" key="5">
    <source>
        <dbReference type="RuleBase" id="RU362125"/>
    </source>
</evidence>
<evidence type="ECO:0000313" key="13">
    <source>
        <dbReference type="Proteomes" id="UP000460194"/>
    </source>
</evidence>
<comment type="cofactor">
    <cofactor evidence="1 5">
        <name>FAD</name>
        <dbReference type="ChEBI" id="CHEBI:57692"/>
    </cofactor>
</comment>
<dbReference type="InterPro" id="IPR009100">
    <property type="entry name" value="AcylCoA_DH/oxidase_NM_dom_sf"/>
</dbReference>
<dbReference type="Proteomes" id="UP000460194">
    <property type="component" value="Unassembled WGS sequence"/>
</dbReference>
<dbReference type="Pfam" id="PF00441">
    <property type="entry name" value="Acyl-CoA_dh_1"/>
    <property type="match status" value="1"/>
</dbReference>
<evidence type="ECO:0000259" key="8">
    <source>
        <dbReference type="Pfam" id="PF02770"/>
    </source>
</evidence>
<name>A0A6B1IF69_9EURY</name>
<comment type="caution">
    <text evidence="10">The sequence shown here is derived from an EMBL/GenBank/DDBJ whole genome shotgun (WGS) entry which is preliminary data.</text>
</comment>